<dbReference type="RefSeq" id="WP_215219711.1">
    <property type="nucleotide sequence ID" value="NZ_OU015430.1"/>
</dbReference>
<accession>A0ABM8UDV3</accession>
<gene>
    <name evidence="2" type="ORF">LYB30171_00746</name>
</gene>
<protein>
    <recommendedName>
        <fullName evidence="1">Aspartyl/asparaginy/proline hydroxylase domain-containing protein</fullName>
    </recommendedName>
</protein>
<sequence length="431" mass="46982">MSDAATPEVLRAAARSAAMAADRPSATSAYRKLLQRLPDDTEALNYLAVASLASGDPVGARLLLEQAMLASPADATTRKNLGLALLHEKRADEAEAVLRPALVEYPDFHAARLYLGTALEQQGRRRDAVAAYLQALTGAQAGGEWVDSGTTPAALAPAVKHALHFVRDHYPAVLQALVDPLEHRHGTQAMARLRRCLAGYLGDRSVAPASPDQRPTFLFFPDLPSPPIFDGNLFPWHAELEARTPFLKTELLRILAEDAGLVPFLGEPPPGMKSEYLAGNAGRPQWDGFFFHRHGRRNDANCRRAPDTAAALDAAPIVRIPGHAPEALFSVLGAGSHILPHTGVTNTRVVTHLPLLVPGDCTLRVAKQRHDWQEGHCVTFDDTFEHEAWNNSHRTRVVLLFDVWNPYLTDVECAGITELVRTIGDLKGDQL</sequence>
<dbReference type="EMBL" id="OU015430">
    <property type="protein sequence ID" value="CAG4970486.1"/>
    <property type="molecule type" value="Genomic_DNA"/>
</dbReference>
<keyword evidence="3" id="KW-1185">Reference proteome</keyword>
<dbReference type="PANTHER" id="PTHR12366:SF32">
    <property type="entry name" value="ASPARTATE BETA-HYDROXYLASE ISOFORM X1"/>
    <property type="match status" value="1"/>
</dbReference>
<dbReference type="Proteomes" id="UP000680116">
    <property type="component" value="Chromosome"/>
</dbReference>
<dbReference type="Gene3D" id="1.25.40.10">
    <property type="entry name" value="Tetratricopeptide repeat domain"/>
    <property type="match status" value="1"/>
</dbReference>
<organism evidence="2 3">
    <name type="scientific">Novilysobacter luteus</name>
    <dbReference type="NCBI Taxonomy" id="2822368"/>
    <lineage>
        <taxon>Bacteria</taxon>
        <taxon>Pseudomonadati</taxon>
        <taxon>Pseudomonadota</taxon>
        <taxon>Gammaproteobacteria</taxon>
        <taxon>Lysobacterales</taxon>
        <taxon>Lysobacteraceae</taxon>
        <taxon>Novilysobacter</taxon>
    </lineage>
</organism>
<dbReference type="SUPFAM" id="SSF48452">
    <property type="entry name" value="TPR-like"/>
    <property type="match status" value="1"/>
</dbReference>
<dbReference type="InterPro" id="IPR019734">
    <property type="entry name" value="TPR_rpt"/>
</dbReference>
<dbReference type="Gene3D" id="2.60.120.330">
    <property type="entry name" value="B-lactam Antibiotic, Isopenicillin N Synthase, Chain"/>
    <property type="match status" value="1"/>
</dbReference>
<feature type="domain" description="Aspartyl/asparaginy/proline hydroxylase" evidence="1">
    <location>
        <begin position="278"/>
        <end position="406"/>
    </location>
</feature>
<evidence type="ECO:0000259" key="1">
    <source>
        <dbReference type="Pfam" id="PF05118"/>
    </source>
</evidence>
<dbReference type="SUPFAM" id="SSF51197">
    <property type="entry name" value="Clavaminate synthase-like"/>
    <property type="match status" value="1"/>
</dbReference>
<name>A0ABM8UDV3_9GAMM</name>
<evidence type="ECO:0000313" key="3">
    <source>
        <dbReference type="Proteomes" id="UP000680116"/>
    </source>
</evidence>
<evidence type="ECO:0000313" key="2">
    <source>
        <dbReference type="EMBL" id="CAG4970486.1"/>
    </source>
</evidence>
<dbReference type="Pfam" id="PF05118">
    <property type="entry name" value="Asp_Arg_Hydrox"/>
    <property type="match status" value="1"/>
</dbReference>
<dbReference type="Pfam" id="PF13432">
    <property type="entry name" value="TPR_16"/>
    <property type="match status" value="2"/>
</dbReference>
<dbReference type="SMART" id="SM00028">
    <property type="entry name" value="TPR"/>
    <property type="match status" value="4"/>
</dbReference>
<dbReference type="InterPro" id="IPR011990">
    <property type="entry name" value="TPR-like_helical_dom_sf"/>
</dbReference>
<reference evidence="2 3" key="1">
    <citation type="submission" date="2021-04" db="EMBL/GenBank/DDBJ databases">
        <authorList>
            <person name="Rodrigo-Torres L."/>
            <person name="Arahal R. D."/>
            <person name="Lucena T."/>
        </authorList>
    </citation>
    <scope>NUCLEOTIDE SEQUENCE [LARGE SCALE GENOMIC DNA]</scope>
    <source>
        <strain evidence="2 3">CECT 30171</strain>
    </source>
</reference>
<proteinExistence type="predicted"/>
<dbReference type="InterPro" id="IPR007803">
    <property type="entry name" value="Asp/Arg/Pro-Hydrxlase"/>
</dbReference>
<dbReference type="InterPro" id="IPR027443">
    <property type="entry name" value="IPNS-like_sf"/>
</dbReference>
<dbReference type="InterPro" id="IPR039038">
    <property type="entry name" value="ASPH"/>
</dbReference>
<dbReference type="PANTHER" id="PTHR12366">
    <property type="entry name" value="ASPARTYL/ASPARAGINYL BETA-HYDROXYLASE"/>
    <property type="match status" value="1"/>
</dbReference>